<feature type="region of interest" description="Disordered" evidence="11">
    <location>
        <begin position="65"/>
        <end position="85"/>
    </location>
</feature>
<dbReference type="PROSITE" id="PS50222">
    <property type="entry name" value="EF_HAND_2"/>
    <property type="match status" value="1"/>
</dbReference>
<feature type="compositionally biased region" description="Low complexity" evidence="11">
    <location>
        <begin position="187"/>
        <end position="196"/>
    </location>
</feature>
<dbReference type="InterPro" id="IPR011009">
    <property type="entry name" value="Kinase-like_dom_sf"/>
</dbReference>
<dbReference type="EMBL" id="HBIX01008631">
    <property type="protein sequence ID" value="CAE0713878.1"/>
    <property type="molecule type" value="Transcribed_RNA"/>
</dbReference>
<sequence>MSGMNSNLVSRIPKFGGTRQLPYAVLAVAATSMVGIWTAKNNNNNNDNINDNININNTNSDALIKEEEDSSSRSTTNSSDVGEIQNINIGETTKVSPVSLSSSLSSSAVAVSSLYQTINSNLSSAASHRHCHRHHLNAMNSMAAAAALVTTTSTVDPCLCERRTQQVPTNDPGNFDLNKDALGRPKNAANANGGANTKPQSVSTQDKNTALVRKHRTLRLLDKFKTQSSVDSKYQWDKDKMVGEGAYSKVYSAVSKDTDELVALKNISKKYTDSQYFQQEVEAMLYIQEKGGHPHVITLHEHFENGDSYILILDFIQGGELFDHLIEMGAYSEMDASRIVREVASALLFLHGIGLVHADLKPENVLLTTTRRGDSVVKVADFGTAVFVGNDSDTTVTSKKKLKPEPVYGAPTPAYSPPESILRTKPIQPSMDMWSLGVILFIMLTGCHPYDVSGESSDDEIEDRIKCSKYQIPINDREITGHISKSAKDLIIKLMNRDPTKRLTAYEMLQHPWVRGETATTAIIQGSDERLSKFRVFKSRLQAKFFENAVRWSDMSNDSDANTIRKSSLIERSFKAFDSDKDGHVYAKEILGTDEDNIEEIVEGGGPTINISDYENLLSENMENKYFAAGHTIYEEGVQGHAMYFLESGAVEVIADGTRAVRTSGDFFGEGALLHPRNIRSASVRCLTPVHALKISQEYFDKYIASSGSGLYLTLKEKDKIRKRNRAKTILRMQSSLKTAAKPCQSKFYTDGDRGDTMWILEKGKVDIQVAHGNAVFSVYPGNIFGEHAVITGKTRNCDAVCVSKEGCVAQALQGREFRKLLASSTSVQDSLQELYLRREFKKAIVLRMRKNFPYNDPEEAFAAADEKHVGRLDRDNVSKLMREMNPDFSDAEVEGVIHALNLTGSGSVTFEEMKKALVGDLRTAASM</sequence>
<protein>
    <recommendedName>
        <fullName evidence="16">cGMP-dependent protein kinase</fullName>
    </recommendedName>
</protein>
<dbReference type="InterPro" id="IPR011992">
    <property type="entry name" value="EF-hand-dom_pair"/>
</dbReference>
<dbReference type="Pfam" id="PF00027">
    <property type="entry name" value="cNMP_binding"/>
    <property type="match status" value="2"/>
</dbReference>
<dbReference type="SUPFAM" id="SSF56112">
    <property type="entry name" value="Protein kinase-like (PK-like)"/>
    <property type="match status" value="1"/>
</dbReference>
<name>A0A7S4EH79_9STRA</name>
<keyword evidence="4" id="KW-0808">Transferase</keyword>
<evidence type="ECO:0000256" key="11">
    <source>
        <dbReference type="SAM" id="MobiDB-lite"/>
    </source>
</evidence>
<evidence type="ECO:0000256" key="6">
    <source>
        <dbReference type="ARBA" id="ARBA00022777"/>
    </source>
</evidence>
<dbReference type="Gene3D" id="2.60.120.10">
    <property type="entry name" value="Jelly Rolls"/>
    <property type="match status" value="2"/>
</dbReference>
<accession>A0A7S4EH79</accession>
<dbReference type="SMART" id="SM00220">
    <property type="entry name" value="S_TKc"/>
    <property type="match status" value="1"/>
</dbReference>
<dbReference type="PROSITE" id="PS00107">
    <property type="entry name" value="PROTEIN_KINASE_ATP"/>
    <property type="match status" value="1"/>
</dbReference>
<dbReference type="InterPro" id="IPR017441">
    <property type="entry name" value="Protein_kinase_ATP_BS"/>
</dbReference>
<dbReference type="InterPro" id="IPR050205">
    <property type="entry name" value="CDPK_Ser/Thr_kinases"/>
</dbReference>
<dbReference type="PROSITE" id="PS00889">
    <property type="entry name" value="CNMP_BINDING_2"/>
    <property type="match status" value="1"/>
</dbReference>
<evidence type="ECO:0000256" key="3">
    <source>
        <dbReference type="ARBA" id="ARBA00022535"/>
    </source>
</evidence>
<gene>
    <name evidence="15" type="ORF">PAUS00366_LOCUS6630</name>
</gene>
<dbReference type="GO" id="GO:0005509">
    <property type="term" value="F:calcium ion binding"/>
    <property type="evidence" value="ECO:0007669"/>
    <property type="project" value="InterPro"/>
</dbReference>
<keyword evidence="5 10" id="KW-0547">Nucleotide-binding</keyword>
<feature type="domain" description="EF-hand" evidence="14">
    <location>
        <begin position="889"/>
        <end position="924"/>
    </location>
</feature>
<evidence type="ECO:0000259" key="14">
    <source>
        <dbReference type="PROSITE" id="PS50222"/>
    </source>
</evidence>
<dbReference type="InterPro" id="IPR002048">
    <property type="entry name" value="EF_hand_dom"/>
</dbReference>
<evidence type="ECO:0000256" key="2">
    <source>
        <dbReference type="ARBA" id="ARBA00022527"/>
    </source>
</evidence>
<dbReference type="InterPro" id="IPR018490">
    <property type="entry name" value="cNMP-bd_dom_sf"/>
</dbReference>
<reference evidence="15" key="1">
    <citation type="submission" date="2021-01" db="EMBL/GenBank/DDBJ databases">
        <authorList>
            <person name="Corre E."/>
            <person name="Pelletier E."/>
            <person name="Niang G."/>
            <person name="Scheremetjew M."/>
            <person name="Finn R."/>
            <person name="Kale V."/>
            <person name="Holt S."/>
            <person name="Cochrane G."/>
            <person name="Meng A."/>
            <person name="Brown T."/>
            <person name="Cohen L."/>
        </authorList>
    </citation>
    <scope>NUCLEOTIDE SEQUENCE</scope>
    <source>
        <strain evidence="15">10249 10 AB</strain>
    </source>
</reference>
<feature type="domain" description="Cyclic nucleotide-binding" evidence="13">
    <location>
        <begin position="618"/>
        <end position="704"/>
    </location>
</feature>
<dbReference type="PROSITE" id="PS00108">
    <property type="entry name" value="PROTEIN_KINASE_ST"/>
    <property type="match status" value="1"/>
</dbReference>
<evidence type="ECO:0000256" key="10">
    <source>
        <dbReference type="PROSITE-ProRule" id="PRU10141"/>
    </source>
</evidence>
<feature type="binding site" evidence="10">
    <location>
        <position position="265"/>
    </location>
    <ligand>
        <name>ATP</name>
        <dbReference type="ChEBI" id="CHEBI:30616"/>
    </ligand>
</feature>
<dbReference type="InterPro" id="IPR000719">
    <property type="entry name" value="Prot_kinase_dom"/>
</dbReference>
<dbReference type="Pfam" id="PF00069">
    <property type="entry name" value="Pkinase"/>
    <property type="match status" value="1"/>
</dbReference>
<comment type="similarity">
    <text evidence="9">Belongs to the protein kinase superfamily. Ser/Thr protein kinase family. CDPK subfamily.</text>
</comment>
<dbReference type="InterPro" id="IPR008271">
    <property type="entry name" value="Ser/Thr_kinase_AS"/>
</dbReference>
<dbReference type="GO" id="GO:0004674">
    <property type="term" value="F:protein serine/threonine kinase activity"/>
    <property type="evidence" value="ECO:0007669"/>
    <property type="project" value="UniProtKB-KW"/>
</dbReference>
<keyword evidence="3" id="KW-0140">cGMP</keyword>
<dbReference type="InterPro" id="IPR014710">
    <property type="entry name" value="RmlC-like_jellyroll"/>
</dbReference>
<keyword evidence="7 10" id="KW-0067">ATP-binding</keyword>
<dbReference type="CDD" id="cd00038">
    <property type="entry name" value="CAP_ED"/>
    <property type="match status" value="2"/>
</dbReference>
<dbReference type="Gene3D" id="1.10.510.10">
    <property type="entry name" value="Transferase(Phosphotransferase) domain 1"/>
    <property type="match status" value="1"/>
</dbReference>
<evidence type="ECO:0000259" key="13">
    <source>
        <dbReference type="PROSITE" id="PS50042"/>
    </source>
</evidence>
<proteinExistence type="inferred from homology"/>
<feature type="domain" description="Protein kinase" evidence="12">
    <location>
        <begin position="236"/>
        <end position="514"/>
    </location>
</feature>
<dbReference type="InterPro" id="IPR018488">
    <property type="entry name" value="cNMP-bd_CS"/>
</dbReference>
<evidence type="ECO:0000256" key="5">
    <source>
        <dbReference type="ARBA" id="ARBA00022741"/>
    </source>
</evidence>
<evidence type="ECO:0000259" key="12">
    <source>
        <dbReference type="PROSITE" id="PS50011"/>
    </source>
</evidence>
<dbReference type="PROSITE" id="PS50042">
    <property type="entry name" value="CNMP_BINDING_3"/>
    <property type="match status" value="2"/>
</dbReference>
<keyword evidence="6" id="KW-0418">Kinase</keyword>
<evidence type="ECO:0000256" key="4">
    <source>
        <dbReference type="ARBA" id="ARBA00022679"/>
    </source>
</evidence>
<keyword evidence="2" id="KW-0723">Serine/threonine-protein kinase</keyword>
<dbReference type="SUPFAM" id="SSF51206">
    <property type="entry name" value="cAMP-binding domain-like"/>
    <property type="match status" value="2"/>
</dbReference>
<evidence type="ECO:0008006" key="16">
    <source>
        <dbReference type="Google" id="ProtNLM"/>
    </source>
</evidence>
<evidence type="ECO:0000256" key="8">
    <source>
        <dbReference type="ARBA" id="ARBA00022992"/>
    </source>
</evidence>
<feature type="compositionally biased region" description="Polar residues" evidence="11">
    <location>
        <begin position="197"/>
        <end position="208"/>
    </location>
</feature>
<dbReference type="Pfam" id="PF13499">
    <property type="entry name" value="EF-hand_7"/>
    <property type="match status" value="1"/>
</dbReference>
<dbReference type="GO" id="GO:0005524">
    <property type="term" value="F:ATP binding"/>
    <property type="evidence" value="ECO:0007669"/>
    <property type="project" value="UniProtKB-UniRule"/>
</dbReference>
<dbReference type="PANTHER" id="PTHR24349">
    <property type="entry name" value="SERINE/THREONINE-PROTEIN KINASE"/>
    <property type="match status" value="1"/>
</dbReference>
<comment type="cofactor">
    <cofactor evidence="1">
        <name>Mg(2+)</name>
        <dbReference type="ChEBI" id="CHEBI:18420"/>
    </cofactor>
</comment>
<dbReference type="AlphaFoldDB" id="A0A7S4EH79"/>
<dbReference type="InterPro" id="IPR000595">
    <property type="entry name" value="cNMP-bd_dom"/>
</dbReference>
<dbReference type="GO" id="GO:0030553">
    <property type="term" value="F:cGMP binding"/>
    <property type="evidence" value="ECO:0007669"/>
    <property type="project" value="UniProtKB-KW"/>
</dbReference>
<dbReference type="SMART" id="SM00100">
    <property type="entry name" value="cNMP"/>
    <property type="match status" value="1"/>
</dbReference>
<dbReference type="Gene3D" id="1.10.238.10">
    <property type="entry name" value="EF-hand"/>
    <property type="match status" value="1"/>
</dbReference>
<evidence type="ECO:0000313" key="15">
    <source>
        <dbReference type="EMBL" id="CAE0713878.1"/>
    </source>
</evidence>
<evidence type="ECO:0000256" key="1">
    <source>
        <dbReference type="ARBA" id="ARBA00001946"/>
    </source>
</evidence>
<dbReference type="SUPFAM" id="SSF47473">
    <property type="entry name" value="EF-hand"/>
    <property type="match status" value="1"/>
</dbReference>
<evidence type="ECO:0000256" key="9">
    <source>
        <dbReference type="ARBA" id="ARBA00024334"/>
    </source>
</evidence>
<dbReference type="PROSITE" id="PS50011">
    <property type="entry name" value="PROTEIN_KINASE_DOM"/>
    <property type="match status" value="1"/>
</dbReference>
<feature type="domain" description="Cyclic nucleotide-binding" evidence="13">
    <location>
        <begin position="752"/>
        <end position="839"/>
    </location>
</feature>
<keyword evidence="8" id="KW-0142">cGMP-binding</keyword>
<feature type="region of interest" description="Disordered" evidence="11">
    <location>
        <begin position="179"/>
        <end position="209"/>
    </location>
</feature>
<evidence type="ECO:0000256" key="7">
    <source>
        <dbReference type="ARBA" id="ARBA00022840"/>
    </source>
</evidence>
<organism evidence="15">
    <name type="scientific">Pseudo-nitzschia australis</name>
    <dbReference type="NCBI Taxonomy" id="44445"/>
    <lineage>
        <taxon>Eukaryota</taxon>
        <taxon>Sar</taxon>
        <taxon>Stramenopiles</taxon>
        <taxon>Ochrophyta</taxon>
        <taxon>Bacillariophyta</taxon>
        <taxon>Bacillariophyceae</taxon>
        <taxon>Bacillariophycidae</taxon>
        <taxon>Bacillariales</taxon>
        <taxon>Bacillariaceae</taxon>
        <taxon>Pseudo-nitzschia</taxon>
    </lineage>
</organism>